<keyword evidence="3" id="KW-0732">Signal</keyword>
<feature type="region of interest" description="Disordered" evidence="2">
    <location>
        <begin position="234"/>
        <end position="259"/>
    </location>
</feature>
<feature type="compositionally biased region" description="Acidic residues" evidence="2">
    <location>
        <begin position="65"/>
        <end position="75"/>
    </location>
</feature>
<sequence>MQKCVMRCCVAVLTFVALVLEMTTPKIRYESTPQTSFEPRWTQENVEEEDPDAETASTKTNFSEEATDISVEDEDTASLEAKIESSESVNTEETKKPIETPTRRCTARVRPMGCPKPMTKTQVEERKAAIYAFNGKMIAILQACEEADKAKEEEAKAKEEAVKAEEEAAKAKEEAAKNFQENPSTHEDCSWDDLDDPHFCCQSRTNFSRVLDQLKQLHVDFGYCAGVADHLHEEPTPSQEDVQPPPTHAKNTKSRTQKTVATAAKRVQDEAGDPRATKKRRICRHVRFSLPAVKRPAMDEETDVSRAKRRRNNTTDSGPYSEMEFLQWIEHEKRVFRKAMVAEAQHYNDMVRLQRQFWKTPQVQPRGASPAGVSQANPRCSPVVTSANATAMETDCAPSIIPIVIKSANETTCPPPIIPVVVESAKETTCPPPIIPVVVKSAKETTISPPVIIPVVVKSAKVNTCRPPLIPVATKSAKENSRPAIVPVVDASAKRRRH</sequence>
<dbReference type="Proteomes" id="UP000481153">
    <property type="component" value="Unassembled WGS sequence"/>
</dbReference>
<feature type="compositionally biased region" description="Basic and acidic residues" evidence="2">
    <location>
        <begin position="92"/>
        <end position="102"/>
    </location>
</feature>
<evidence type="ECO:0000256" key="1">
    <source>
        <dbReference type="SAM" id="Coils"/>
    </source>
</evidence>
<dbReference type="VEuPathDB" id="FungiDB:AeMF1_020093"/>
<gene>
    <name evidence="4" type="ORF">Ae201684_010955</name>
</gene>
<feature type="region of interest" description="Disordered" evidence="2">
    <location>
        <begin position="297"/>
        <end position="318"/>
    </location>
</feature>
<feature type="chain" id="PRO_5026182442" evidence="3">
    <location>
        <begin position="22"/>
        <end position="498"/>
    </location>
</feature>
<organism evidence="4 5">
    <name type="scientific">Aphanomyces euteiches</name>
    <dbReference type="NCBI Taxonomy" id="100861"/>
    <lineage>
        <taxon>Eukaryota</taxon>
        <taxon>Sar</taxon>
        <taxon>Stramenopiles</taxon>
        <taxon>Oomycota</taxon>
        <taxon>Saprolegniomycetes</taxon>
        <taxon>Saprolegniales</taxon>
        <taxon>Verrucalvaceae</taxon>
        <taxon>Aphanomyces</taxon>
    </lineage>
</organism>
<keyword evidence="1" id="KW-0175">Coiled coil</keyword>
<feature type="coiled-coil region" evidence="1">
    <location>
        <begin position="140"/>
        <end position="182"/>
    </location>
</feature>
<feature type="compositionally biased region" description="Polar residues" evidence="2">
    <location>
        <begin position="55"/>
        <end position="64"/>
    </location>
</feature>
<dbReference type="EMBL" id="VJMJ01000139">
    <property type="protein sequence ID" value="KAF0731856.1"/>
    <property type="molecule type" value="Genomic_DNA"/>
</dbReference>
<comment type="caution">
    <text evidence="4">The sequence shown here is derived from an EMBL/GenBank/DDBJ whole genome shotgun (WGS) entry which is preliminary data.</text>
</comment>
<evidence type="ECO:0000256" key="3">
    <source>
        <dbReference type="SAM" id="SignalP"/>
    </source>
</evidence>
<dbReference type="AlphaFoldDB" id="A0A6G0WWB6"/>
<feature type="region of interest" description="Disordered" evidence="2">
    <location>
        <begin position="83"/>
        <end position="102"/>
    </location>
</feature>
<feature type="signal peptide" evidence="3">
    <location>
        <begin position="1"/>
        <end position="21"/>
    </location>
</feature>
<evidence type="ECO:0000313" key="5">
    <source>
        <dbReference type="Proteomes" id="UP000481153"/>
    </source>
</evidence>
<proteinExistence type="predicted"/>
<keyword evidence="5" id="KW-1185">Reference proteome</keyword>
<protein>
    <submittedName>
        <fullName evidence="4">Uncharacterized protein</fullName>
    </submittedName>
</protein>
<evidence type="ECO:0000313" key="4">
    <source>
        <dbReference type="EMBL" id="KAF0731856.1"/>
    </source>
</evidence>
<reference evidence="4 5" key="1">
    <citation type="submission" date="2019-07" db="EMBL/GenBank/DDBJ databases">
        <title>Genomics analysis of Aphanomyces spp. identifies a new class of oomycete effector associated with host adaptation.</title>
        <authorList>
            <person name="Gaulin E."/>
        </authorList>
    </citation>
    <scope>NUCLEOTIDE SEQUENCE [LARGE SCALE GENOMIC DNA]</scope>
    <source>
        <strain evidence="4 5">ATCC 201684</strain>
    </source>
</reference>
<name>A0A6G0WWB6_9STRA</name>
<evidence type="ECO:0000256" key="2">
    <source>
        <dbReference type="SAM" id="MobiDB-lite"/>
    </source>
</evidence>
<accession>A0A6G0WWB6</accession>
<feature type="region of interest" description="Disordered" evidence="2">
    <location>
        <begin position="31"/>
        <end position="75"/>
    </location>
</feature>